<sequence length="755" mass="78577">MAHQHPDPTAPAAVCCGGHDHPTHHEPGAAPAPHAPAPAAVAGQRRSRLHIAGMDCPTEEALLRQALAPLQGVSALHFDLMGRVLSVDHNLADEAPLLRAIEATGMQAKPLETAAAPPAPGPAVSRRQRWMMGLAGVAAVGAEALAFGGWGDRHPAVIALVLATLLLGGLPTLRKGLIALRHLQLNIHLLMSLAVIGAIILGQWPEAAMVVWLFGLAEMLEALSLERARKAIQALAELAPESALMLQADGQWLVREAATIPLGARLRLRPGERVALDGRVLSGESSVDEAAISGESLPVAKGPGDLLLAGSVNQAGLLEMEVTAPKGQTLLDRMAEAVQQAQGQRAPTQRFVDRFARIYTPIVVLGAVALALLPPLLMAGQDWSTWFYRALVLLVIACPCALVISTPVTIVSGLTAAARRGLLIKGGLYLEQGRHLKTIALDKTGTLTEGRPVLSEALALEPALERGQVLHIAASLAALSTHPASAAIVAAHDTETLPLLAVDSFESLAGRGLAGRIQGQTWLLGSARLMRERGLPDGGAERERLEAEGQTVNVLAREGLPVALLAVADPPRPHSAEVIRQLHALGLRCVMLSGDNPGAAAAVGRAVGLDVDGGEVRGGLLPEDKLAAIAQLPGPVAMVGDGINDAPALARADIGIAMGAGGTAIAIEAADVALMQDDLRRLPEFIALSRHSAAVLWQNIALALGIKAAVLLLTLFGLGSLWLAVFADAGASALVVLNGLRLLRWRAPRPQMTAA</sequence>
<feature type="transmembrane region" description="Helical" evidence="12">
    <location>
        <begin position="156"/>
        <end position="173"/>
    </location>
</feature>
<dbReference type="SUPFAM" id="SSF55008">
    <property type="entry name" value="HMA, heavy metal-associated domain"/>
    <property type="match status" value="1"/>
</dbReference>
<feature type="domain" description="HMA" evidence="14">
    <location>
        <begin position="45"/>
        <end position="109"/>
    </location>
</feature>
<dbReference type="GO" id="GO:0016887">
    <property type="term" value="F:ATP hydrolysis activity"/>
    <property type="evidence" value="ECO:0007669"/>
    <property type="project" value="InterPro"/>
</dbReference>
<dbReference type="EMBL" id="SNXE01000001">
    <property type="protein sequence ID" value="TDP13201.1"/>
    <property type="molecule type" value="Genomic_DNA"/>
</dbReference>
<keyword evidence="4 12" id="KW-0479">Metal-binding</keyword>
<proteinExistence type="inferred from homology"/>
<dbReference type="Gene3D" id="3.40.50.1000">
    <property type="entry name" value="HAD superfamily/HAD-like"/>
    <property type="match status" value="1"/>
</dbReference>
<dbReference type="PROSITE" id="PS50846">
    <property type="entry name" value="HMA_2"/>
    <property type="match status" value="1"/>
</dbReference>
<feature type="transmembrane region" description="Helical" evidence="12">
    <location>
        <begin position="695"/>
        <end position="716"/>
    </location>
</feature>
<comment type="similarity">
    <text evidence="2 12">Belongs to the cation transport ATPase (P-type) (TC 3.A.3) family. Type IB subfamily.</text>
</comment>
<evidence type="ECO:0000256" key="11">
    <source>
        <dbReference type="ARBA" id="ARBA00047308"/>
    </source>
</evidence>
<evidence type="ECO:0000256" key="5">
    <source>
        <dbReference type="ARBA" id="ARBA00022741"/>
    </source>
</evidence>
<dbReference type="PANTHER" id="PTHR48085">
    <property type="entry name" value="CADMIUM/ZINC-TRANSPORTING ATPASE HMA2-RELATED"/>
    <property type="match status" value="1"/>
</dbReference>
<evidence type="ECO:0000256" key="8">
    <source>
        <dbReference type="ARBA" id="ARBA00022989"/>
    </source>
</evidence>
<accession>A0A4R6NC15</accession>
<dbReference type="AlphaFoldDB" id="A0A4R6NC15"/>
<feature type="transmembrane region" description="Helical" evidence="12">
    <location>
        <begin position="207"/>
        <end position="225"/>
    </location>
</feature>
<comment type="caution">
    <text evidence="15">The sequence shown here is derived from an EMBL/GenBank/DDBJ whole genome shotgun (WGS) entry which is preliminary data.</text>
</comment>
<evidence type="ECO:0000256" key="13">
    <source>
        <dbReference type="SAM" id="MobiDB-lite"/>
    </source>
</evidence>
<evidence type="ECO:0000256" key="6">
    <source>
        <dbReference type="ARBA" id="ARBA00022840"/>
    </source>
</evidence>
<dbReference type="Pfam" id="PF00702">
    <property type="entry name" value="Hydrolase"/>
    <property type="match status" value="1"/>
</dbReference>
<dbReference type="PRINTS" id="PR00941">
    <property type="entry name" value="CDATPASE"/>
</dbReference>
<comment type="catalytic activity">
    <reaction evidence="11">
        <text>Zn(2+)(in) + ATP + H2O = Zn(2+)(out) + ADP + phosphate + H(+)</text>
        <dbReference type="Rhea" id="RHEA:20621"/>
        <dbReference type="ChEBI" id="CHEBI:15377"/>
        <dbReference type="ChEBI" id="CHEBI:15378"/>
        <dbReference type="ChEBI" id="CHEBI:29105"/>
        <dbReference type="ChEBI" id="CHEBI:30616"/>
        <dbReference type="ChEBI" id="CHEBI:43474"/>
        <dbReference type="ChEBI" id="CHEBI:456216"/>
        <dbReference type="EC" id="7.2.2.12"/>
    </reaction>
</comment>
<feature type="transmembrane region" description="Helical" evidence="12">
    <location>
        <begin position="185"/>
        <end position="201"/>
    </location>
</feature>
<dbReference type="InterPro" id="IPR023214">
    <property type="entry name" value="HAD_sf"/>
</dbReference>
<feature type="transmembrane region" description="Helical" evidence="12">
    <location>
        <begin position="386"/>
        <end position="411"/>
    </location>
</feature>
<dbReference type="NCBIfam" id="TIGR01494">
    <property type="entry name" value="ATPase_P-type"/>
    <property type="match status" value="1"/>
</dbReference>
<keyword evidence="8 12" id="KW-1133">Transmembrane helix</keyword>
<evidence type="ECO:0000259" key="14">
    <source>
        <dbReference type="PROSITE" id="PS50846"/>
    </source>
</evidence>
<dbReference type="InterPro" id="IPR051014">
    <property type="entry name" value="Cation_Transport_ATPase_IB"/>
</dbReference>
<dbReference type="SFLD" id="SFLDS00003">
    <property type="entry name" value="Haloacid_Dehalogenase"/>
    <property type="match status" value="1"/>
</dbReference>
<keyword evidence="6 12" id="KW-0067">ATP-binding</keyword>
<dbReference type="InterPro" id="IPR023299">
    <property type="entry name" value="ATPase_P-typ_cyto_dom_N"/>
</dbReference>
<dbReference type="RefSeq" id="WP_133602100.1">
    <property type="nucleotide sequence ID" value="NZ_JAUFPJ010000001.1"/>
</dbReference>
<dbReference type="InterPro" id="IPR036412">
    <property type="entry name" value="HAD-like_sf"/>
</dbReference>
<dbReference type="SUPFAM" id="SSF81665">
    <property type="entry name" value="Calcium ATPase, transmembrane domain M"/>
    <property type="match status" value="1"/>
</dbReference>
<feature type="transmembrane region" description="Helical" evidence="12">
    <location>
        <begin position="722"/>
        <end position="743"/>
    </location>
</feature>
<evidence type="ECO:0000256" key="1">
    <source>
        <dbReference type="ARBA" id="ARBA00004141"/>
    </source>
</evidence>
<evidence type="ECO:0000256" key="7">
    <source>
        <dbReference type="ARBA" id="ARBA00022967"/>
    </source>
</evidence>
<reference evidence="15 16" key="1">
    <citation type="submission" date="2019-03" db="EMBL/GenBank/DDBJ databases">
        <title>Genomic Encyclopedia of Type Strains, Phase IV (KMG-IV): sequencing the most valuable type-strain genomes for metagenomic binning, comparative biology and taxonomic classification.</title>
        <authorList>
            <person name="Goeker M."/>
        </authorList>
    </citation>
    <scope>NUCLEOTIDE SEQUENCE [LARGE SCALE GENOMIC DNA]</scope>
    <source>
        <strain evidence="15 16">DSM 25082</strain>
    </source>
</reference>
<dbReference type="InterPro" id="IPR006121">
    <property type="entry name" value="HMA_dom"/>
</dbReference>
<evidence type="ECO:0000256" key="10">
    <source>
        <dbReference type="ARBA" id="ARBA00039097"/>
    </source>
</evidence>
<keyword evidence="3 12" id="KW-0812">Transmembrane</keyword>
<dbReference type="InterPro" id="IPR023298">
    <property type="entry name" value="ATPase_P-typ_TM_dom_sf"/>
</dbReference>
<evidence type="ECO:0000256" key="2">
    <source>
        <dbReference type="ARBA" id="ARBA00006024"/>
    </source>
</evidence>
<dbReference type="Gene3D" id="2.70.150.10">
    <property type="entry name" value="Calcium-transporting ATPase, cytoplasmic transduction domain A"/>
    <property type="match status" value="1"/>
</dbReference>
<evidence type="ECO:0000256" key="4">
    <source>
        <dbReference type="ARBA" id="ARBA00022723"/>
    </source>
</evidence>
<dbReference type="Gene3D" id="3.40.1110.10">
    <property type="entry name" value="Calcium-transporting ATPase, cytoplasmic domain N"/>
    <property type="match status" value="1"/>
</dbReference>
<keyword evidence="12" id="KW-1003">Cell membrane</keyword>
<dbReference type="InterPro" id="IPR059000">
    <property type="entry name" value="ATPase_P-type_domA"/>
</dbReference>
<feature type="compositionally biased region" description="Low complexity" evidence="13">
    <location>
        <begin position="28"/>
        <end position="42"/>
    </location>
</feature>
<protein>
    <recommendedName>
        <fullName evidence="10">P-type Zn(2+) transporter</fullName>
        <ecNumber evidence="10">7.2.2.12</ecNumber>
    </recommendedName>
</protein>
<dbReference type="InterPro" id="IPR001757">
    <property type="entry name" value="P_typ_ATPase"/>
</dbReference>
<keyword evidence="9 12" id="KW-0472">Membrane</keyword>
<dbReference type="NCBIfam" id="TIGR01512">
    <property type="entry name" value="ATPase-IB2_Cd"/>
    <property type="match status" value="1"/>
</dbReference>
<dbReference type="Pfam" id="PF00122">
    <property type="entry name" value="E1-E2_ATPase"/>
    <property type="match status" value="1"/>
</dbReference>
<dbReference type="GO" id="GO:0016463">
    <property type="term" value="F:P-type zinc transporter activity"/>
    <property type="evidence" value="ECO:0007669"/>
    <property type="project" value="UniProtKB-EC"/>
</dbReference>
<gene>
    <name evidence="15" type="ORF">DFR39_101675</name>
</gene>
<dbReference type="GO" id="GO:0046872">
    <property type="term" value="F:metal ion binding"/>
    <property type="evidence" value="ECO:0007669"/>
    <property type="project" value="UniProtKB-KW"/>
</dbReference>
<evidence type="ECO:0000313" key="15">
    <source>
        <dbReference type="EMBL" id="TDP13201.1"/>
    </source>
</evidence>
<dbReference type="SFLD" id="SFLDF00027">
    <property type="entry name" value="p-type_atpase"/>
    <property type="match status" value="1"/>
</dbReference>
<dbReference type="PRINTS" id="PR00119">
    <property type="entry name" value="CATATPASE"/>
</dbReference>
<dbReference type="OrthoDB" id="8552908at2"/>
<dbReference type="PANTHER" id="PTHR48085:SF5">
    <property type="entry name" value="CADMIUM_ZINC-TRANSPORTING ATPASE HMA4-RELATED"/>
    <property type="match status" value="1"/>
</dbReference>
<evidence type="ECO:0000256" key="9">
    <source>
        <dbReference type="ARBA" id="ARBA00023136"/>
    </source>
</evidence>
<dbReference type="InterPro" id="IPR027256">
    <property type="entry name" value="P-typ_ATPase_IB"/>
</dbReference>
<dbReference type="GO" id="GO:0005886">
    <property type="term" value="C:plasma membrane"/>
    <property type="evidence" value="ECO:0007669"/>
    <property type="project" value="UniProtKB-SubCell"/>
</dbReference>
<evidence type="ECO:0000256" key="12">
    <source>
        <dbReference type="RuleBase" id="RU362081"/>
    </source>
</evidence>
<dbReference type="SUPFAM" id="SSF81653">
    <property type="entry name" value="Calcium ATPase, transduction domain A"/>
    <property type="match status" value="1"/>
</dbReference>
<organism evidence="15 16">
    <name type="scientific">Roseateles asaccharophilus</name>
    <dbReference type="NCBI Taxonomy" id="582607"/>
    <lineage>
        <taxon>Bacteria</taxon>
        <taxon>Pseudomonadati</taxon>
        <taxon>Pseudomonadota</taxon>
        <taxon>Betaproteobacteria</taxon>
        <taxon>Burkholderiales</taxon>
        <taxon>Sphaerotilaceae</taxon>
        <taxon>Roseateles</taxon>
    </lineage>
</organism>
<dbReference type="SUPFAM" id="SSF56784">
    <property type="entry name" value="HAD-like"/>
    <property type="match status" value="1"/>
</dbReference>
<dbReference type="GO" id="GO:0005524">
    <property type="term" value="F:ATP binding"/>
    <property type="evidence" value="ECO:0007669"/>
    <property type="project" value="UniProtKB-UniRule"/>
</dbReference>
<feature type="transmembrane region" description="Helical" evidence="12">
    <location>
        <begin position="358"/>
        <end position="380"/>
    </location>
</feature>
<feature type="region of interest" description="Disordered" evidence="13">
    <location>
        <begin position="1"/>
        <end position="44"/>
    </location>
</feature>
<dbReference type="InterPro" id="IPR008250">
    <property type="entry name" value="ATPase_P-typ_transduc_dom_A_sf"/>
</dbReference>
<comment type="subcellular location">
    <subcellularLocation>
        <location evidence="12">Cell membrane</location>
    </subcellularLocation>
    <subcellularLocation>
        <location evidence="1">Membrane</location>
        <topology evidence="1">Multi-pass membrane protein</topology>
    </subcellularLocation>
</comment>
<dbReference type="GO" id="GO:0015086">
    <property type="term" value="F:cadmium ion transmembrane transporter activity"/>
    <property type="evidence" value="ECO:0007669"/>
    <property type="project" value="TreeGrafter"/>
</dbReference>
<dbReference type="NCBIfam" id="TIGR01525">
    <property type="entry name" value="ATPase-IB_hvy"/>
    <property type="match status" value="1"/>
</dbReference>
<dbReference type="InterPro" id="IPR036163">
    <property type="entry name" value="HMA_dom_sf"/>
</dbReference>
<feature type="transmembrane region" description="Helical" evidence="12">
    <location>
        <begin position="130"/>
        <end position="150"/>
    </location>
</feature>
<dbReference type="InterPro" id="IPR044492">
    <property type="entry name" value="P_typ_ATPase_HD_dom"/>
</dbReference>
<evidence type="ECO:0000256" key="3">
    <source>
        <dbReference type="ARBA" id="ARBA00022692"/>
    </source>
</evidence>
<evidence type="ECO:0000313" key="16">
    <source>
        <dbReference type="Proteomes" id="UP000295357"/>
    </source>
</evidence>
<keyword evidence="5 12" id="KW-0547">Nucleotide-binding</keyword>
<dbReference type="PROSITE" id="PS00154">
    <property type="entry name" value="ATPASE_E1_E2"/>
    <property type="match status" value="1"/>
</dbReference>
<dbReference type="SFLD" id="SFLDG00002">
    <property type="entry name" value="C1.7:_P-type_atpase_like"/>
    <property type="match status" value="1"/>
</dbReference>
<keyword evidence="16" id="KW-1185">Reference proteome</keyword>
<dbReference type="Proteomes" id="UP000295357">
    <property type="component" value="Unassembled WGS sequence"/>
</dbReference>
<keyword evidence="7" id="KW-1278">Translocase</keyword>
<name>A0A4R6NC15_9BURK</name>
<dbReference type="EC" id="7.2.2.12" evidence="10"/>
<feature type="compositionally biased region" description="Basic and acidic residues" evidence="13">
    <location>
        <begin position="18"/>
        <end position="27"/>
    </location>
</feature>
<dbReference type="InterPro" id="IPR018303">
    <property type="entry name" value="ATPase_P-typ_P_site"/>
</dbReference>